<accession>A0A0C2MJ88</accession>
<dbReference type="EMBL" id="JWZT01005277">
    <property type="protein sequence ID" value="KII61691.1"/>
    <property type="molecule type" value="Genomic_DNA"/>
</dbReference>
<evidence type="ECO:0000313" key="2">
    <source>
        <dbReference type="Proteomes" id="UP000031668"/>
    </source>
</evidence>
<comment type="caution">
    <text evidence="1">The sequence shown here is derived from an EMBL/GenBank/DDBJ whole genome shotgun (WGS) entry which is preliminary data.</text>
</comment>
<dbReference type="AlphaFoldDB" id="A0A0C2MJ88"/>
<evidence type="ECO:0000313" key="1">
    <source>
        <dbReference type="EMBL" id="KII61691.1"/>
    </source>
</evidence>
<reference evidence="1 2" key="1">
    <citation type="journal article" date="2014" name="Genome Biol. Evol.">
        <title>The genome of the myxosporean Thelohanellus kitauei shows adaptations to nutrient acquisition within its fish host.</title>
        <authorList>
            <person name="Yang Y."/>
            <person name="Xiong J."/>
            <person name="Zhou Z."/>
            <person name="Huo F."/>
            <person name="Miao W."/>
            <person name="Ran C."/>
            <person name="Liu Y."/>
            <person name="Zhang J."/>
            <person name="Feng J."/>
            <person name="Wang M."/>
            <person name="Wang M."/>
            <person name="Wang L."/>
            <person name="Yao B."/>
        </authorList>
    </citation>
    <scope>NUCLEOTIDE SEQUENCE [LARGE SCALE GENOMIC DNA]</scope>
    <source>
        <strain evidence="1">Wuqing</strain>
    </source>
</reference>
<name>A0A0C2MJ88_THEKT</name>
<proteinExistence type="predicted"/>
<dbReference type="Proteomes" id="UP000031668">
    <property type="component" value="Unassembled WGS sequence"/>
</dbReference>
<gene>
    <name evidence="1" type="ORF">RF11_09349</name>
</gene>
<keyword evidence="2" id="KW-1185">Reference proteome</keyword>
<organism evidence="1 2">
    <name type="scientific">Thelohanellus kitauei</name>
    <name type="common">Myxosporean</name>
    <dbReference type="NCBI Taxonomy" id="669202"/>
    <lineage>
        <taxon>Eukaryota</taxon>
        <taxon>Metazoa</taxon>
        <taxon>Cnidaria</taxon>
        <taxon>Myxozoa</taxon>
        <taxon>Myxosporea</taxon>
        <taxon>Bivalvulida</taxon>
        <taxon>Platysporina</taxon>
        <taxon>Myxobolidae</taxon>
        <taxon>Thelohanellus</taxon>
    </lineage>
</organism>
<protein>
    <submittedName>
        <fullName evidence="1">Uncharacterized protein</fullName>
    </submittedName>
</protein>
<sequence>MEINYNELLKLPQLSPKTLDYEQDLLVNYHLSEISIHASDSKFFEGSVNVCWLNIQSSPVKCTPSEPDKNVHPTQVGCTIDKNVQVNLILLDQSCSGNGIFF</sequence>